<keyword evidence="3 6" id="KW-1133">Transmembrane helix</keyword>
<evidence type="ECO:0000256" key="6">
    <source>
        <dbReference type="SAM" id="Phobius"/>
    </source>
</evidence>
<keyword evidence="2 6" id="KW-0812">Transmembrane</keyword>
<sequence length="252" mass="27817">QALYASILSYNLANNVIKMSFLLQYRRIFGSSSPTADRVCNWLFFFVLLWAVVQAVLLGLCCIPVATVVPSMAGKCLDTLPVWYTSSVMNIVTDFITFLVPLPCVYNMTLRTKQKILVLSIFSLGFFTCIISIIRLVYLQVVTSTEDLTWDYVELTLWSVAELNCGILCASLQTLRPLLSKFIPGLAFSGSNEGRVRGGLFRDVNNGILLEESPRPSPASTDASTSTTGCPIAPVLTRGGERNCRASRHVLR</sequence>
<evidence type="ECO:0000259" key="7">
    <source>
        <dbReference type="Pfam" id="PF20684"/>
    </source>
</evidence>
<accession>A0AAN6STF7</accession>
<feature type="transmembrane region" description="Helical" evidence="6">
    <location>
        <begin position="116"/>
        <end position="137"/>
    </location>
</feature>
<proteinExistence type="inferred from homology"/>
<evidence type="ECO:0000256" key="3">
    <source>
        <dbReference type="ARBA" id="ARBA00022989"/>
    </source>
</evidence>
<reference evidence="9" key="1">
    <citation type="journal article" date="2023" name="Mol. Phylogenet. Evol.">
        <title>Genome-scale phylogeny and comparative genomics of the fungal order Sordariales.</title>
        <authorList>
            <person name="Hensen N."/>
            <person name="Bonometti L."/>
            <person name="Westerberg I."/>
            <person name="Brannstrom I.O."/>
            <person name="Guillou S."/>
            <person name="Cros-Aarteil S."/>
            <person name="Calhoun S."/>
            <person name="Haridas S."/>
            <person name="Kuo A."/>
            <person name="Mondo S."/>
            <person name="Pangilinan J."/>
            <person name="Riley R."/>
            <person name="LaButti K."/>
            <person name="Andreopoulos B."/>
            <person name="Lipzen A."/>
            <person name="Chen C."/>
            <person name="Yan M."/>
            <person name="Daum C."/>
            <person name="Ng V."/>
            <person name="Clum A."/>
            <person name="Steindorff A."/>
            <person name="Ohm R.A."/>
            <person name="Martin F."/>
            <person name="Silar P."/>
            <person name="Natvig D.O."/>
            <person name="Lalanne C."/>
            <person name="Gautier V."/>
            <person name="Ament-Velasquez S.L."/>
            <person name="Kruys A."/>
            <person name="Hutchinson M.I."/>
            <person name="Powell A.J."/>
            <person name="Barry K."/>
            <person name="Miller A.N."/>
            <person name="Grigoriev I.V."/>
            <person name="Debuchy R."/>
            <person name="Gladieux P."/>
            <person name="Hiltunen Thoren M."/>
            <person name="Johannesson H."/>
        </authorList>
    </citation>
    <scope>NUCLEOTIDE SEQUENCE [LARGE SCALE GENOMIC DNA]</scope>
    <source>
        <strain evidence="9">CBS 284.82</strain>
    </source>
</reference>
<protein>
    <recommendedName>
        <fullName evidence="7">Rhodopsin domain-containing protein</fullName>
    </recommendedName>
</protein>
<feature type="domain" description="Rhodopsin" evidence="7">
    <location>
        <begin position="3"/>
        <end position="181"/>
    </location>
</feature>
<dbReference type="EMBL" id="MU854356">
    <property type="protein sequence ID" value="KAK4041496.1"/>
    <property type="molecule type" value="Genomic_DNA"/>
</dbReference>
<dbReference type="PANTHER" id="PTHR33048:SF47">
    <property type="entry name" value="INTEGRAL MEMBRANE PROTEIN-RELATED"/>
    <property type="match status" value="1"/>
</dbReference>
<dbReference type="PANTHER" id="PTHR33048">
    <property type="entry name" value="PTH11-LIKE INTEGRAL MEMBRANE PROTEIN (AFU_ORTHOLOGUE AFUA_5G11245)"/>
    <property type="match status" value="1"/>
</dbReference>
<dbReference type="Pfam" id="PF20684">
    <property type="entry name" value="Fung_rhodopsin"/>
    <property type="match status" value="1"/>
</dbReference>
<gene>
    <name evidence="8" type="ORF">C8A01DRAFT_14775</name>
</gene>
<comment type="subcellular location">
    <subcellularLocation>
        <location evidence="1">Membrane</location>
        <topology evidence="1">Multi-pass membrane protein</topology>
    </subcellularLocation>
</comment>
<evidence type="ECO:0000256" key="5">
    <source>
        <dbReference type="ARBA" id="ARBA00038359"/>
    </source>
</evidence>
<evidence type="ECO:0000313" key="8">
    <source>
        <dbReference type="EMBL" id="KAK4041496.1"/>
    </source>
</evidence>
<evidence type="ECO:0000256" key="4">
    <source>
        <dbReference type="ARBA" id="ARBA00023136"/>
    </source>
</evidence>
<dbReference type="InterPro" id="IPR049326">
    <property type="entry name" value="Rhodopsin_dom_fungi"/>
</dbReference>
<keyword evidence="4 6" id="KW-0472">Membrane</keyword>
<feature type="transmembrane region" description="Helical" evidence="6">
    <location>
        <begin position="42"/>
        <end position="69"/>
    </location>
</feature>
<comment type="similarity">
    <text evidence="5">Belongs to the SAT4 family.</text>
</comment>
<evidence type="ECO:0000256" key="2">
    <source>
        <dbReference type="ARBA" id="ARBA00022692"/>
    </source>
</evidence>
<evidence type="ECO:0000256" key="1">
    <source>
        <dbReference type="ARBA" id="ARBA00004141"/>
    </source>
</evidence>
<name>A0AAN6STF7_9PEZI</name>
<organism evidence="8 9">
    <name type="scientific">Parachaetomium inaequale</name>
    <dbReference type="NCBI Taxonomy" id="2588326"/>
    <lineage>
        <taxon>Eukaryota</taxon>
        <taxon>Fungi</taxon>
        <taxon>Dikarya</taxon>
        <taxon>Ascomycota</taxon>
        <taxon>Pezizomycotina</taxon>
        <taxon>Sordariomycetes</taxon>
        <taxon>Sordariomycetidae</taxon>
        <taxon>Sordariales</taxon>
        <taxon>Chaetomiaceae</taxon>
        <taxon>Parachaetomium</taxon>
    </lineage>
</organism>
<dbReference type="InterPro" id="IPR052337">
    <property type="entry name" value="SAT4-like"/>
</dbReference>
<dbReference type="AlphaFoldDB" id="A0AAN6STF7"/>
<dbReference type="GO" id="GO:0016020">
    <property type="term" value="C:membrane"/>
    <property type="evidence" value="ECO:0007669"/>
    <property type="project" value="UniProtKB-SubCell"/>
</dbReference>
<dbReference type="Proteomes" id="UP001303115">
    <property type="component" value="Unassembled WGS sequence"/>
</dbReference>
<evidence type="ECO:0000313" key="9">
    <source>
        <dbReference type="Proteomes" id="UP001303115"/>
    </source>
</evidence>
<feature type="non-terminal residue" evidence="8">
    <location>
        <position position="1"/>
    </location>
</feature>
<feature type="transmembrane region" description="Helical" evidence="6">
    <location>
        <begin position="81"/>
        <end position="104"/>
    </location>
</feature>
<keyword evidence="9" id="KW-1185">Reference proteome</keyword>
<comment type="caution">
    <text evidence="8">The sequence shown here is derived from an EMBL/GenBank/DDBJ whole genome shotgun (WGS) entry which is preliminary data.</text>
</comment>